<dbReference type="InterPro" id="IPR028098">
    <property type="entry name" value="Glyco_trans_4-like_N"/>
</dbReference>
<keyword evidence="3" id="KW-0328">Glycosyltransferase</keyword>
<proteinExistence type="predicted"/>
<dbReference type="RefSeq" id="WP_092063807.1">
    <property type="nucleotide sequence ID" value="NZ_FNIN01000002.1"/>
</dbReference>
<evidence type="ECO:0000313" key="3">
    <source>
        <dbReference type="EMBL" id="SDN50720.1"/>
    </source>
</evidence>
<dbReference type="GO" id="GO:0016757">
    <property type="term" value="F:glycosyltransferase activity"/>
    <property type="evidence" value="ECO:0007669"/>
    <property type="project" value="UniProtKB-KW"/>
</dbReference>
<gene>
    <name evidence="3" type="ORF">SAMN04488516_102340</name>
</gene>
<keyword evidence="3" id="KW-0808">Transferase</keyword>
<evidence type="ECO:0000259" key="1">
    <source>
        <dbReference type="Pfam" id="PF00534"/>
    </source>
</evidence>
<dbReference type="Pfam" id="PF00534">
    <property type="entry name" value="Glycos_transf_1"/>
    <property type="match status" value="1"/>
</dbReference>
<evidence type="ECO:0000313" key="4">
    <source>
        <dbReference type="Proteomes" id="UP000199602"/>
    </source>
</evidence>
<feature type="domain" description="Glycosyl transferase family 1" evidence="1">
    <location>
        <begin position="184"/>
        <end position="350"/>
    </location>
</feature>
<name>A0A1H0BYZ2_9BACT</name>
<protein>
    <submittedName>
        <fullName evidence="3">Rhamnosyl/mannosyltransferase</fullName>
    </submittedName>
</protein>
<dbReference type="SUPFAM" id="SSF53756">
    <property type="entry name" value="UDP-Glycosyltransferase/glycogen phosphorylase"/>
    <property type="match status" value="1"/>
</dbReference>
<dbReference type="InterPro" id="IPR050194">
    <property type="entry name" value="Glycosyltransferase_grp1"/>
</dbReference>
<dbReference type="STRING" id="206665.SAMN04488516_102340"/>
<dbReference type="Proteomes" id="UP000199602">
    <property type="component" value="Unassembled WGS sequence"/>
</dbReference>
<evidence type="ECO:0000259" key="2">
    <source>
        <dbReference type="Pfam" id="PF13439"/>
    </source>
</evidence>
<reference evidence="3 4" key="1">
    <citation type="submission" date="2016-10" db="EMBL/GenBank/DDBJ databases">
        <authorList>
            <person name="de Groot N.N."/>
        </authorList>
    </citation>
    <scope>NUCLEOTIDE SEQUENCE [LARGE SCALE GENOMIC DNA]</scope>
    <source>
        <strain evidence="3 4">DSM 15269</strain>
    </source>
</reference>
<keyword evidence="4" id="KW-1185">Reference proteome</keyword>
<dbReference type="Gene3D" id="3.40.50.2000">
    <property type="entry name" value="Glycogen Phosphorylase B"/>
    <property type="match status" value="2"/>
</dbReference>
<organism evidence="3 4">
    <name type="scientific">Desulfonauticus submarinus</name>
    <dbReference type="NCBI Taxonomy" id="206665"/>
    <lineage>
        <taxon>Bacteria</taxon>
        <taxon>Pseudomonadati</taxon>
        <taxon>Thermodesulfobacteriota</taxon>
        <taxon>Desulfovibrionia</taxon>
        <taxon>Desulfovibrionales</taxon>
        <taxon>Desulfonauticaceae</taxon>
        <taxon>Desulfonauticus</taxon>
    </lineage>
</organism>
<dbReference type="InterPro" id="IPR001296">
    <property type="entry name" value="Glyco_trans_1"/>
</dbReference>
<feature type="domain" description="Glycosyltransferase subfamily 4-like N-terminal" evidence="2">
    <location>
        <begin position="14"/>
        <end position="173"/>
    </location>
</feature>
<dbReference type="AlphaFoldDB" id="A0A1H0BYZ2"/>
<dbReference type="PANTHER" id="PTHR45947">
    <property type="entry name" value="SULFOQUINOVOSYL TRANSFERASE SQD2"/>
    <property type="match status" value="1"/>
</dbReference>
<accession>A0A1H0BYZ2</accession>
<dbReference type="Pfam" id="PF13439">
    <property type="entry name" value="Glyco_transf_4"/>
    <property type="match status" value="1"/>
</dbReference>
<dbReference type="OrthoDB" id="9790710at2"/>
<dbReference type="PANTHER" id="PTHR45947:SF3">
    <property type="entry name" value="SULFOQUINOVOSYL TRANSFERASE SQD2"/>
    <property type="match status" value="1"/>
</dbReference>
<sequence length="372" mass="42799">MKILQLGKHYPPDIGGIETVLFDIVEGLNAQNIKCDILCSNSTNKYIEEVVNGYSVFRVRSYGKVASTAIAPQMFFKLREIINNYDIIHIHFPDPLANFALMFARHRNKKVVLHWHSDIIKQRYLLKLYLPFQKWMLNRADVIIATTPKYVEESPYLSKYKNKCRVVPIGINSNKLRVDKDFVLKIKKKFNNKKIIFSLGRLVYYKGFEYLIKSAKYLDDSYVVVIGGEGGLRKKLERLIVENGLFKKVFLIGKIPSDKLGSYYKACDLFCLPSIERSEAFGIVQIEAMSFGKPVVATKIKGSGVDWVNQNGVTGYNVPPKSVKKMADAIVTISQNRDKYCEFSKNSKKRFNELFTRDKMINNIIKIYKEIV</sequence>
<dbReference type="EMBL" id="FNIN01000002">
    <property type="protein sequence ID" value="SDN50720.1"/>
    <property type="molecule type" value="Genomic_DNA"/>
</dbReference>